<dbReference type="AlphaFoldDB" id="A0A2I6S927"/>
<dbReference type="GO" id="GO:0004515">
    <property type="term" value="F:nicotinate-nucleotide adenylyltransferase activity"/>
    <property type="evidence" value="ECO:0007669"/>
    <property type="project" value="UniProtKB-UniRule"/>
</dbReference>
<dbReference type="NCBIfam" id="NF000840">
    <property type="entry name" value="PRK00071.1-3"/>
    <property type="match status" value="1"/>
</dbReference>
<evidence type="ECO:0000256" key="8">
    <source>
        <dbReference type="ARBA" id="ARBA00022840"/>
    </source>
</evidence>
<dbReference type="EC" id="2.7.7.18" evidence="11"/>
<dbReference type="HAMAP" id="MF_00244">
    <property type="entry name" value="NaMN_adenylyltr"/>
    <property type="match status" value="1"/>
</dbReference>
<evidence type="ECO:0000256" key="9">
    <source>
        <dbReference type="ARBA" id="ARBA00023027"/>
    </source>
</evidence>
<keyword evidence="8 11" id="KW-0067">ATP-binding</keyword>
<keyword evidence="5 11" id="KW-0808">Transferase</keyword>
<dbReference type="InterPro" id="IPR004821">
    <property type="entry name" value="Cyt_trans-like"/>
</dbReference>
<dbReference type="Pfam" id="PF01467">
    <property type="entry name" value="CTP_transf_like"/>
    <property type="match status" value="1"/>
</dbReference>
<dbReference type="GO" id="GO:0009435">
    <property type="term" value="P:NAD+ biosynthetic process"/>
    <property type="evidence" value="ECO:0007669"/>
    <property type="project" value="UniProtKB-UniRule"/>
</dbReference>
<evidence type="ECO:0000256" key="5">
    <source>
        <dbReference type="ARBA" id="ARBA00022679"/>
    </source>
</evidence>
<evidence type="ECO:0000256" key="4">
    <source>
        <dbReference type="ARBA" id="ARBA00022642"/>
    </source>
</evidence>
<dbReference type="PANTHER" id="PTHR39321">
    <property type="entry name" value="NICOTINATE-NUCLEOTIDE ADENYLYLTRANSFERASE-RELATED"/>
    <property type="match status" value="1"/>
</dbReference>
<name>A0A2I6S927_9RHOO</name>
<evidence type="ECO:0000256" key="1">
    <source>
        <dbReference type="ARBA" id="ARBA00002324"/>
    </source>
</evidence>
<evidence type="ECO:0000256" key="3">
    <source>
        <dbReference type="ARBA" id="ARBA00009014"/>
    </source>
</evidence>
<keyword evidence="7 11" id="KW-0547">Nucleotide-binding</keyword>
<dbReference type="EMBL" id="CP025682">
    <property type="protein sequence ID" value="AUN95770.1"/>
    <property type="molecule type" value="Genomic_DNA"/>
</dbReference>
<dbReference type="SUPFAM" id="SSF52374">
    <property type="entry name" value="Nucleotidylyl transferase"/>
    <property type="match status" value="1"/>
</dbReference>
<comment type="pathway">
    <text evidence="2 11">Cofactor biosynthesis; NAD(+) biosynthesis; deamido-NAD(+) from nicotinate D-ribonucleotide: step 1/1.</text>
</comment>
<comment type="catalytic activity">
    <reaction evidence="10 11">
        <text>nicotinate beta-D-ribonucleotide + ATP + H(+) = deamido-NAD(+) + diphosphate</text>
        <dbReference type="Rhea" id="RHEA:22860"/>
        <dbReference type="ChEBI" id="CHEBI:15378"/>
        <dbReference type="ChEBI" id="CHEBI:30616"/>
        <dbReference type="ChEBI" id="CHEBI:33019"/>
        <dbReference type="ChEBI" id="CHEBI:57502"/>
        <dbReference type="ChEBI" id="CHEBI:58437"/>
        <dbReference type="EC" id="2.7.7.18"/>
    </reaction>
</comment>
<dbReference type="Gene3D" id="3.40.50.620">
    <property type="entry name" value="HUPs"/>
    <property type="match status" value="1"/>
</dbReference>
<organism evidence="13 14">
    <name type="scientific">Pseudazoarcus pumilus</name>
    <dbReference type="NCBI Taxonomy" id="2067960"/>
    <lineage>
        <taxon>Bacteria</taxon>
        <taxon>Pseudomonadati</taxon>
        <taxon>Pseudomonadota</taxon>
        <taxon>Betaproteobacteria</taxon>
        <taxon>Rhodocyclales</taxon>
        <taxon>Zoogloeaceae</taxon>
        <taxon>Pseudazoarcus</taxon>
    </lineage>
</organism>
<dbReference type="OrthoDB" id="5295945at2"/>
<accession>A0A2I6S927</accession>
<evidence type="ECO:0000256" key="11">
    <source>
        <dbReference type="HAMAP-Rule" id="MF_00244"/>
    </source>
</evidence>
<evidence type="ECO:0000256" key="7">
    <source>
        <dbReference type="ARBA" id="ARBA00022741"/>
    </source>
</evidence>
<evidence type="ECO:0000259" key="12">
    <source>
        <dbReference type="Pfam" id="PF01467"/>
    </source>
</evidence>
<dbReference type="NCBIfam" id="TIGR00482">
    <property type="entry name" value="nicotinate (nicotinamide) nucleotide adenylyltransferase"/>
    <property type="match status" value="1"/>
</dbReference>
<dbReference type="GO" id="GO:0005524">
    <property type="term" value="F:ATP binding"/>
    <property type="evidence" value="ECO:0007669"/>
    <property type="project" value="UniProtKB-KW"/>
</dbReference>
<protein>
    <recommendedName>
        <fullName evidence="11">Probable nicotinate-nucleotide adenylyltransferase</fullName>
        <ecNumber evidence="11">2.7.7.18</ecNumber>
    </recommendedName>
    <alternativeName>
        <fullName evidence="11">Deamido-NAD(+) diphosphorylase</fullName>
    </alternativeName>
    <alternativeName>
        <fullName evidence="11">Deamido-NAD(+) pyrophosphorylase</fullName>
    </alternativeName>
    <alternativeName>
        <fullName evidence="11">Nicotinate mononucleotide adenylyltransferase</fullName>
        <shortName evidence="11">NaMN adenylyltransferase</shortName>
    </alternativeName>
</protein>
<comment type="similarity">
    <text evidence="3 11">Belongs to the NadD family.</text>
</comment>
<dbReference type="UniPathway" id="UPA00253">
    <property type="reaction ID" value="UER00332"/>
</dbReference>
<dbReference type="Proteomes" id="UP000242205">
    <property type="component" value="Chromosome"/>
</dbReference>
<keyword evidence="14" id="KW-1185">Reference proteome</keyword>
<dbReference type="PANTHER" id="PTHR39321:SF3">
    <property type="entry name" value="PHOSPHOPANTETHEINE ADENYLYLTRANSFERASE"/>
    <property type="match status" value="1"/>
</dbReference>
<dbReference type="NCBIfam" id="NF000839">
    <property type="entry name" value="PRK00071.1-1"/>
    <property type="match status" value="1"/>
</dbReference>
<reference evidence="13 14" key="1">
    <citation type="submission" date="2018-01" db="EMBL/GenBank/DDBJ databases">
        <authorList>
            <person name="Fu G.-Y."/>
        </authorList>
    </citation>
    <scope>NUCLEOTIDE SEQUENCE [LARGE SCALE GENOMIC DNA]</scope>
    <source>
        <strain evidence="13 14">SY39</strain>
    </source>
</reference>
<feature type="domain" description="Cytidyltransferase-like" evidence="12">
    <location>
        <begin position="13"/>
        <end position="195"/>
    </location>
</feature>
<dbReference type="NCBIfam" id="TIGR00125">
    <property type="entry name" value="cyt_tran_rel"/>
    <property type="match status" value="1"/>
</dbReference>
<sequence>MTAPSPDARPLGLLGGTFDPIHFAHLRLAEEARESLGLAEVALIPAGTPPHREAPGSSAEHRLAMVELAVAGNALLRCEDLEVRAAGRSYTVLTLERLRQREGPGRALVLILGADAFAGLPRWHRCDELLGLAHIAVANRPGHDRRWLQAMPSQLAHLCGDRVTHEPAALRASPAGAIVPFDMTPLSISATHIRNLVAHGRSARYLLPDSVVDYIGRHCLYRGTR</sequence>
<keyword evidence="6 11" id="KW-0548">Nucleotidyltransferase</keyword>
<keyword evidence="9 11" id="KW-0520">NAD</keyword>
<dbReference type="KEGG" id="atw:C0099_13020"/>
<dbReference type="CDD" id="cd02165">
    <property type="entry name" value="NMNAT"/>
    <property type="match status" value="1"/>
</dbReference>
<evidence type="ECO:0000256" key="6">
    <source>
        <dbReference type="ARBA" id="ARBA00022695"/>
    </source>
</evidence>
<evidence type="ECO:0000256" key="10">
    <source>
        <dbReference type="ARBA" id="ARBA00048721"/>
    </source>
</evidence>
<proteinExistence type="inferred from homology"/>
<evidence type="ECO:0000256" key="2">
    <source>
        <dbReference type="ARBA" id="ARBA00005019"/>
    </source>
</evidence>
<dbReference type="InterPro" id="IPR005248">
    <property type="entry name" value="NadD/NMNAT"/>
</dbReference>
<dbReference type="InterPro" id="IPR014729">
    <property type="entry name" value="Rossmann-like_a/b/a_fold"/>
</dbReference>
<gene>
    <name evidence="11" type="primary">nadD</name>
    <name evidence="13" type="ORF">C0099_13020</name>
</gene>
<evidence type="ECO:0000313" key="13">
    <source>
        <dbReference type="EMBL" id="AUN95770.1"/>
    </source>
</evidence>
<comment type="function">
    <text evidence="1 11">Catalyzes the reversible adenylation of nicotinate mononucleotide (NaMN) to nicotinic acid adenine dinucleotide (NaAD).</text>
</comment>
<evidence type="ECO:0000313" key="14">
    <source>
        <dbReference type="Proteomes" id="UP000242205"/>
    </source>
</evidence>
<keyword evidence="4 11" id="KW-0662">Pyridine nucleotide biosynthesis</keyword>
<dbReference type="RefSeq" id="WP_102247815.1">
    <property type="nucleotide sequence ID" value="NZ_CP025682.1"/>
</dbReference>